<accession>A0ABD0LZQ4</accession>
<reference evidence="2 3" key="1">
    <citation type="journal article" date="2023" name="Sci. Data">
        <title>Genome assembly of the Korean intertidal mud-creeper Batillaria attramentaria.</title>
        <authorList>
            <person name="Patra A.K."/>
            <person name="Ho P.T."/>
            <person name="Jun S."/>
            <person name="Lee S.J."/>
            <person name="Kim Y."/>
            <person name="Won Y.J."/>
        </authorList>
    </citation>
    <scope>NUCLEOTIDE SEQUENCE [LARGE SCALE GENOMIC DNA]</scope>
    <source>
        <strain evidence="2">Wonlab-2016</strain>
    </source>
</reference>
<comment type="caution">
    <text evidence="2">The sequence shown here is derived from an EMBL/GenBank/DDBJ whole genome shotgun (WGS) entry which is preliminary data.</text>
</comment>
<feature type="non-terminal residue" evidence="2">
    <location>
        <position position="70"/>
    </location>
</feature>
<feature type="region of interest" description="Disordered" evidence="1">
    <location>
        <begin position="49"/>
        <end position="70"/>
    </location>
</feature>
<proteinExistence type="predicted"/>
<name>A0ABD0LZQ4_9CAEN</name>
<protein>
    <submittedName>
        <fullName evidence="2">Uncharacterized protein</fullName>
    </submittedName>
</protein>
<evidence type="ECO:0000313" key="3">
    <source>
        <dbReference type="Proteomes" id="UP001519460"/>
    </source>
</evidence>
<organism evidence="2 3">
    <name type="scientific">Batillaria attramentaria</name>
    <dbReference type="NCBI Taxonomy" id="370345"/>
    <lineage>
        <taxon>Eukaryota</taxon>
        <taxon>Metazoa</taxon>
        <taxon>Spiralia</taxon>
        <taxon>Lophotrochozoa</taxon>
        <taxon>Mollusca</taxon>
        <taxon>Gastropoda</taxon>
        <taxon>Caenogastropoda</taxon>
        <taxon>Sorbeoconcha</taxon>
        <taxon>Cerithioidea</taxon>
        <taxon>Batillariidae</taxon>
        <taxon>Batillaria</taxon>
    </lineage>
</organism>
<dbReference type="AlphaFoldDB" id="A0ABD0LZQ4"/>
<evidence type="ECO:0000256" key="1">
    <source>
        <dbReference type="SAM" id="MobiDB-lite"/>
    </source>
</evidence>
<feature type="non-terminal residue" evidence="2">
    <location>
        <position position="1"/>
    </location>
</feature>
<feature type="compositionally biased region" description="Basic and acidic residues" evidence="1">
    <location>
        <begin position="57"/>
        <end position="70"/>
    </location>
</feature>
<keyword evidence="3" id="KW-1185">Reference proteome</keyword>
<gene>
    <name evidence="2" type="ORF">BaRGS_00003939</name>
</gene>
<sequence>PDSMVCFQRLFSALARAVEWGRDGMVLMLLTRFLVGPASCWKPLSVTGREMLDSPEPSEKATDYRHEPSR</sequence>
<evidence type="ECO:0000313" key="2">
    <source>
        <dbReference type="EMBL" id="KAK7504911.1"/>
    </source>
</evidence>
<dbReference type="EMBL" id="JACVVK020000013">
    <property type="protein sequence ID" value="KAK7504911.1"/>
    <property type="molecule type" value="Genomic_DNA"/>
</dbReference>
<dbReference type="Proteomes" id="UP001519460">
    <property type="component" value="Unassembled WGS sequence"/>
</dbReference>